<dbReference type="PROSITE" id="PS00108">
    <property type="entry name" value="PROTEIN_KINASE_ST"/>
    <property type="match status" value="1"/>
</dbReference>
<dbReference type="SUPFAM" id="SSF56112">
    <property type="entry name" value="Protein kinase-like (PK-like)"/>
    <property type="match status" value="1"/>
</dbReference>
<dbReference type="InterPro" id="IPR008271">
    <property type="entry name" value="Ser/Thr_kinase_AS"/>
</dbReference>
<reference evidence="7" key="1">
    <citation type="submission" date="2025-08" db="UniProtKB">
        <authorList>
            <consortium name="Ensembl"/>
        </authorList>
    </citation>
    <scope>IDENTIFICATION</scope>
</reference>
<dbReference type="Ensembl" id="ENSEBUT00000020753.1">
    <property type="protein sequence ID" value="ENSEBUP00000020177.1"/>
    <property type="gene ID" value="ENSEBUG00000012519.1"/>
</dbReference>
<sequence>MPVHPCTSCDALDNLQLIAARGLQTVNMTEHYDIIRELGRGTYGTVELAVHLNSGRKVALKFLKKPSTKLKAFLQEYSITNYLSTNPFIINTFSVTMETDDAYIFVQEYAPAGDLFDIIPPQVGLPESMVKRCIQQVALALDFLHCRGLVHRDIKPENVLLFDKECHRVKLSDFGMTRRFGAHVKRVSGTIPYTAPELCEASRSERLTVHPGIDVWAFAVLLFCMLTGNFPWETAVTSDSFYIEFLRWQRRKIWSKQLPSQWRRFTPDVLCLFRKFLAIEPTCRSAVSELFYFIQIDWMAVEARQCNTRAKGLRVMDEGQTGSEDEENAASPLQSHRISQSERPLNTNRLSRYSSETLAASLRDLYLPEKLTEASGNLSHSSTDSLTSLSHFSSTESSGSHKHLGRLGGSACESKHSLGRSLSQSPSSMMTNKGEPQSTEHYHRCSRSHTTAVEICV</sequence>
<feature type="compositionally biased region" description="Polar residues" evidence="5">
    <location>
        <begin position="331"/>
        <end position="350"/>
    </location>
</feature>
<keyword evidence="4" id="KW-0723">Serine/threonine-protein kinase</keyword>
<dbReference type="PROSITE" id="PS00107">
    <property type="entry name" value="PROTEIN_KINASE_ATP"/>
    <property type="match status" value="1"/>
</dbReference>
<dbReference type="PANTHER" id="PTHR24359">
    <property type="entry name" value="SERINE/THREONINE-PROTEIN KINASE SBK1"/>
    <property type="match status" value="1"/>
</dbReference>
<reference evidence="7" key="2">
    <citation type="submission" date="2025-09" db="UniProtKB">
        <authorList>
            <consortium name="Ensembl"/>
        </authorList>
    </citation>
    <scope>IDENTIFICATION</scope>
</reference>
<dbReference type="Proteomes" id="UP000694388">
    <property type="component" value="Unplaced"/>
</dbReference>
<accession>A0A8C4WYH9</accession>
<keyword evidence="8" id="KW-1185">Reference proteome</keyword>
<feature type="region of interest" description="Disordered" evidence="5">
    <location>
        <begin position="375"/>
        <end position="446"/>
    </location>
</feature>
<dbReference type="AlphaFoldDB" id="A0A8C4WYH9"/>
<dbReference type="InterPro" id="IPR011009">
    <property type="entry name" value="Kinase-like_dom_sf"/>
</dbReference>
<dbReference type="GeneTree" id="ENSGT00940000154852"/>
<dbReference type="OMA" id="NHSWMLD"/>
<keyword evidence="2 3" id="KW-0067">ATP-binding</keyword>
<feature type="binding site" evidence="3">
    <location>
        <position position="61"/>
    </location>
    <ligand>
        <name>ATP</name>
        <dbReference type="ChEBI" id="CHEBI:30616"/>
    </ligand>
</feature>
<feature type="region of interest" description="Disordered" evidence="5">
    <location>
        <begin position="317"/>
        <end position="350"/>
    </location>
</feature>
<feature type="compositionally biased region" description="Low complexity" evidence="5">
    <location>
        <begin position="419"/>
        <end position="428"/>
    </location>
</feature>
<evidence type="ECO:0000313" key="8">
    <source>
        <dbReference type="Proteomes" id="UP000694388"/>
    </source>
</evidence>
<dbReference type="CDD" id="cd13987">
    <property type="entry name" value="STKc_SBK1"/>
    <property type="match status" value="1"/>
</dbReference>
<comment type="similarity">
    <text evidence="4">Belongs to the protein kinase superfamily.</text>
</comment>
<keyword evidence="1 3" id="KW-0547">Nucleotide-binding</keyword>
<feature type="compositionally biased region" description="Low complexity" evidence="5">
    <location>
        <begin position="378"/>
        <end position="398"/>
    </location>
</feature>
<feature type="domain" description="Protein kinase" evidence="6">
    <location>
        <begin position="32"/>
        <end position="299"/>
    </location>
</feature>
<evidence type="ECO:0000256" key="1">
    <source>
        <dbReference type="ARBA" id="ARBA00022741"/>
    </source>
</evidence>
<dbReference type="InterPro" id="IPR017441">
    <property type="entry name" value="Protein_kinase_ATP_BS"/>
</dbReference>
<evidence type="ECO:0000259" key="6">
    <source>
        <dbReference type="PROSITE" id="PS50011"/>
    </source>
</evidence>
<keyword evidence="4" id="KW-0808">Transferase</keyword>
<name>A0A8C4WYH9_EPTBU</name>
<evidence type="ECO:0000313" key="7">
    <source>
        <dbReference type="Ensembl" id="ENSEBUP00000020177.1"/>
    </source>
</evidence>
<keyword evidence="4" id="KW-0418">Kinase</keyword>
<protein>
    <submittedName>
        <fullName evidence="7">SH3 domain binding kinase 1</fullName>
    </submittedName>
</protein>
<proteinExistence type="inferred from homology"/>
<evidence type="ECO:0000256" key="2">
    <source>
        <dbReference type="ARBA" id="ARBA00022840"/>
    </source>
</evidence>
<evidence type="ECO:0000256" key="3">
    <source>
        <dbReference type="PROSITE-ProRule" id="PRU10141"/>
    </source>
</evidence>
<organism evidence="7 8">
    <name type="scientific">Eptatretus burgeri</name>
    <name type="common">Inshore hagfish</name>
    <dbReference type="NCBI Taxonomy" id="7764"/>
    <lineage>
        <taxon>Eukaryota</taxon>
        <taxon>Metazoa</taxon>
        <taxon>Chordata</taxon>
        <taxon>Craniata</taxon>
        <taxon>Vertebrata</taxon>
        <taxon>Cyclostomata</taxon>
        <taxon>Myxini</taxon>
        <taxon>Myxiniformes</taxon>
        <taxon>Myxinidae</taxon>
        <taxon>Eptatretinae</taxon>
        <taxon>Eptatretus</taxon>
    </lineage>
</organism>
<dbReference type="PROSITE" id="PS50011">
    <property type="entry name" value="PROTEIN_KINASE_DOM"/>
    <property type="match status" value="1"/>
</dbReference>
<dbReference type="Gene3D" id="1.10.510.10">
    <property type="entry name" value="Transferase(Phosphotransferase) domain 1"/>
    <property type="match status" value="1"/>
</dbReference>
<dbReference type="Pfam" id="PF00069">
    <property type="entry name" value="Pkinase"/>
    <property type="match status" value="1"/>
</dbReference>
<dbReference type="GO" id="GO:0004674">
    <property type="term" value="F:protein serine/threonine kinase activity"/>
    <property type="evidence" value="ECO:0007669"/>
    <property type="project" value="UniProtKB-KW"/>
</dbReference>
<dbReference type="PANTHER" id="PTHR24359:SF1">
    <property type="entry name" value="INHIBITOR OF NUCLEAR FACTOR KAPPA-B KINASE EPSILON SUBUNIT HOMOLOG 1-RELATED"/>
    <property type="match status" value="1"/>
</dbReference>
<evidence type="ECO:0000256" key="4">
    <source>
        <dbReference type="RuleBase" id="RU000304"/>
    </source>
</evidence>
<dbReference type="SMART" id="SM00220">
    <property type="entry name" value="S_TKc"/>
    <property type="match status" value="1"/>
</dbReference>
<evidence type="ECO:0000256" key="5">
    <source>
        <dbReference type="SAM" id="MobiDB-lite"/>
    </source>
</evidence>
<dbReference type="InterPro" id="IPR000719">
    <property type="entry name" value="Prot_kinase_dom"/>
</dbReference>
<dbReference type="GO" id="GO:0005524">
    <property type="term" value="F:ATP binding"/>
    <property type="evidence" value="ECO:0007669"/>
    <property type="project" value="UniProtKB-UniRule"/>
</dbReference>